<proteinExistence type="predicted"/>
<dbReference type="Proteomes" id="UP000050741">
    <property type="component" value="Unassembled WGS sequence"/>
</dbReference>
<dbReference type="AlphaFoldDB" id="A0A183C8S5"/>
<dbReference type="WBParaSite" id="GPLIN_000927100">
    <property type="protein sequence ID" value="GPLIN_000927100"/>
    <property type="gene ID" value="GPLIN_000927100"/>
</dbReference>
<reference evidence="1" key="1">
    <citation type="submission" date="2013-12" db="EMBL/GenBank/DDBJ databases">
        <authorList>
            <person name="Aslett M."/>
        </authorList>
    </citation>
    <scope>NUCLEOTIDE SEQUENCE [LARGE SCALE GENOMIC DNA]</scope>
    <source>
        <strain evidence="1">Lindley</strain>
    </source>
</reference>
<evidence type="ECO:0000313" key="1">
    <source>
        <dbReference type="Proteomes" id="UP000050741"/>
    </source>
</evidence>
<keyword evidence="1" id="KW-1185">Reference proteome</keyword>
<evidence type="ECO:0000313" key="2">
    <source>
        <dbReference type="WBParaSite" id="GPLIN_000927100"/>
    </source>
</evidence>
<reference evidence="2" key="3">
    <citation type="submission" date="2016-06" db="UniProtKB">
        <authorList>
            <consortium name="WormBaseParasite"/>
        </authorList>
    </citation>
    <scope>IDENTIFICATION</scope>
</reference>
<accession>A0A183C8S5</accession>
<organism evidence="1 2">
    <name type="scientific">Globodera pallida</name>
    <name type="common">Potato cyst nematode worm</name>
    <name type="synonym">Heterodera pallida</name>
    <dbReference type="NCBI Taxonomy" id="36090"/>
    <lineage>
        <taxon>Eukaryota</taxon>
        <taxon>Metazoa</taxon>
        <taxon>Ecdysozoa</taxon>
        <taxon>Nematoda</taxon>
        <taxon>Chromadorea</taxon>
        <taxon>Rhabditida</taxon>
        <taxon>Tylenchina</taxon>
        <taxon>Tylenchomorpha</taxon>
        <taxon>Tylenchoidea</taxon>
        <taxon>Heteroderidae</taxon>
        <taxon>Heteroderinae</taxon>
        <taxon>Globodera</taxon>
    </lineage>
</organism>
<sequence>MNSQHRHNEREALRRRLNLLVDEVDIVVQELINEYHRMGLIDEIVQPAAQQAIDAPVWLNLDHVQQQQMRQEQQQQFDEALNLDIGPENAQRCLLDQLDQFSHSSEKVVRHIRNYRRLLQIFLHRMSPRSLLRGNRSSSTTALYAWGDTAKMCRFRHMIDAPDAYNAMRRALTSCWTSYDHDVLNVRGR</sequence>
<name>A0A183C8S5_GLOPA</name>
<reference evidence="1" key="2">
    <citation type="submission" date="2014-05" db="EMBL/GenBank/DDBJ databases">
        <title>The genome and life-stage specific transcriptomes of Globodera pallida elucidate key aspects of plant parasitism by a cyst nematode.</title>
        <authorList>
            <person name="Cotton J.A."/>
            <person name="Lilley C.J."/>
            <person name="Jones L.M."/>
            <person name="Kikuchi T."/>
            <person name="Reid A.J."/>
            <person name="Thorpe P."/>
            <person name="Tsai I.J."/>
            <person name="Beasley H."/>
            <person name="Blok V."/>
            <person name="Cock P.J.A."/>
            <person name="Van den Akker S.E."/>
            <person name="Holroyd N."/>
            <person name="Hunt M."/>
            <person name="Mantelin S."/>
            <person name="Naghra H."/>
            <person name="Pain A."/>
            <person name="Palomares-Rius J.E."/>
            <person name="Zarowiecki M."/>
            <person name="Berriman M."/>
            <person name="Jones J.T."/>
            <person name="Urwin P.E."/>
        </authorList>
    </citation>
    <scope>NUCLEOTIDE SEQUENCE [LARGE SCALE GENOMIC DNA]</scope>
    <source>
        <strain evidence="1">Lindley</strain>
    </source>
</reference>
<protein>
    <submittedName>
        <fullName evidence="2">Uncharacterized protein</fullName>
    </submittedName>
</protein>